<gene>
    <name evidence="2" type="ORF">UFOPK2169_01562</name>
</gene>
<proteinExistence type="predicted"/>
<protein>
    <submittedName>
        <fullName evidence="2">Unannotated protein</fullName>
    </submittedName>
</protein>
<feature type="domain" description="AB hydrolase-1" evidence="1">
    <location>
        <begin position="25"/>
        <end position="245"/>
    </location>
</feature>
<dbReference type="Gene3D" id="3.40.50.1820">
    <property type="entry name" value="alpha/beta hydrolase"/>
    <property type="match status" value="1"/>
</dbReference>
<dbReference type="Pfam" id="PF12697">
    <property type="entry name" value="Abhydrolase_6"/>
    <property type="match status" value="1"/>
</dbReference>
<dbReference type="InterPro" id="IPR000073">
    <property type="entry name" value="AB_hydrolase_1"/>
</dbReference>
<dbReference type="PANTHER" id="PTHR43798:SF33">
    <property type="entry name" value="HYDROLASE, PUTATIVE (AFU_ORTHOLOGUE AFUA_2G14860)-RELATED"/>
    <property type="match status" value="1"/>
</dbReference>
<dbReference type="SUPFAM" id="SSF53474">
    <property type="entry name" value="alpha/beta-Hydrolases"/>
    <property type="match status" value="1"/>
</dbReference>
<dbReference type="GO" id="GO:0016020">
    <property type="term" value="C:membrane"/>
    <property type="evidence" value="ECO:0007669"/>
    <property type="project" value="TreeGrafter"/>
</dbReference>
<evidence type="ECO:0000313" key="2">
    <source>
        <dbReference type="EMBL" id="CAB4663359.1"/>
    </source>
</evidence>
<dbReference type="EMBL" id="CAEZWE010000086">
    <property type="protein sequence ID" value="CAB4663359.1"/>
    <property type="molecule type" value="Genomic_DNA"/>
</dbReference>
<dbReference type="PANTHER" id="PTHR43798">
    <property type="entry name" value="MONOACYLGLYCEROL LIPASE"/>
    <property type="match status" value="1"/>
</dbReference>
<name>A0A6J6LRA5_9ZZZZ</name>
<sequence>MQVFEPHSGAQFDAEISGPHTGPLVVLIHGSLDRSSGMARLARATSRFRNVVRFDRRGYHDRWQHPGPMTVDGNVDDVVALVGSHDAILIGHSYGGQIALATAARLGTQIVGVSIYETPLSWMEWWPTNTAGAAGVAAGPEKAAEQFMIRMIGQHRWDTLPERTKVERRREGATLVAELEALRRGPSWEPSQIHCPVICGLGSQAREHQHTAANWLTDHIETATQAVIVDAGHGAHLSHPNEFYEQLIRPHIEGTGTLTEIS</sequence>
<evidence type="ECO:0000259" key="1">
    <source>
        <dbReference type="Pfam" id="PF12697"/>
    </source>
</evidence>
<accession>A0A6J6LRA5</accession>
<dbReference type="InterPro" id="IPR029058">
    <property type="entry name" value="AB_hydrolase_fold"/>
</dbReference>
<reference evidence="2" key="1">
    <citation type="submission" date="2020-05" db="EMBL/GenBank/DDBJ databases">
        <authorList>
            <person name="Chiriac C."/>
            <person name="Salcher M."/>
            <person name="Ghai R."/>
            <person name="Kavagutti S V."/>
        </authorList>
    </citation>
    <scope>NUCLEOTIDE SEQUENCE</scope>
</reference>
<organism evidence="2">
    <name type="scientific">freshwater metagenome</name>
    <dbReference type="NCBI Taxonomy" id="449393"/>
    <lineage>
        <taxon>unclassified sequences</taxon>
        <taxon>metagenomes</taxon>
        <taxon>ecological metagenomes</taxon>
    </lineage>
</organism>
<dbReference type="InterPro" id="IPR050266">
    <property type="entry name" value="AB_hydrolase_sf"/>
</dbReference>
<dbReference type="AlphaFoldDB" id="A0A6J6LRA5"/>